<protein>
    <submittedName>
        <fullName evidence="1">Uncharacterized protein</fullName>
    </submittedName>
</protein>
<accession>A0A0E9TJS4</accession>
<dbReference type="EMBL" id="GBXM01054658">
    <property type="protein sequence ID" value="JAH53919.1"/>
    <property type="molecule type" value="Transcribed_RNA"/>
</dbReference>
<name>A0A0E9TJS4_ANGAN</name>
<sequence>MTLQVSLVFWHPLCTHIDSPLVIYHDI</sequence>
<organism evidence="1">
    <name type="scientific">Anguilla anguilla</name>
    <name type="common">European freshwater eel</name>
    <name type="synonym">Muraena anguilla</name>
    <dbReference type="NCBI Taxonomy" id="7936"/>
    <lineage>
        <taxon>Eukaryota</taxon>
        <taxon>Metazoa</taxon>
        <taxon>Chordata</taxon>
        <taxon>Craniata</taxon>
        <taxon>Vertebrata</taxon>
        <taxon>Euteleostomi</taxon>
        <taxon>Actinopterygii</taxon>
        <taxon>Neopterygii</taxon>
        <taxon>Teleostei</taxon>
        <taxon>Anguilliformes</taxon>
        <taxon>Anguillidae</taxon>
        <taxon>Anguilla</taxon>
    </lineage>
</organism>
<dbReference type="AlphaFoldDB" id="A0A0E9TJS4"/>
<evidence type="ECO:0000313" key="1">
    <source>
        <dbReference type="EMBL" id="JAH53919.1"/>
    </source>
</evidence>
<reference evidence="1" key="2">
    <citation type="journal article" date="2015" name="Fish Shellfish Immunol.">
        <title>Early steps in the European eel (Anguilla anguilla)-Vibrio vulnificus interaction in the gills: Role of the RtxA13 toxin.</title>
        <authorList>
            <person name="Callol A."/>
            <person name="Pajuelo D."/>
            <person name="Ebbesson L."/>
            <person name="Teles M."/>
            <person name="MacKenzie S."/>
            <person name="Amaro C."/>
        </authorList>
    </citation>
    <scope>NUCLEOTIDE SEQUENCE</scope>
</reference>
<proteinExistence type="predicted"/>
<reference evidence="1" key="1">
    <citation type="submission" date="2014-11" db="EMBL/GenBank/DDBJ databases">
        <authorList>
            <person name="Amaro Gonzalez C."/>
        </authorList>
    </citation>
    <scope>NUCLEOTIDE SEQUENCE</scope>
</reference>